<name>A0AC34GRU4_9BILA</name>
<sequence length="343" mass="37647">MTHVPNTGIAWEDKVNASGAADLNQKAQPVPTVRPAQPKPTPSNKQSSSSRAPTMVQQEKSSIPSTSDPQPQPQQLQQQQQYNTTTAESVFRNVAGGAVQIQGLPYNMQQFMVSGNPGNVMLLPVQLSGNQNGPSVIQMTQEQFNQLPQNDGESFIDFENAEMSLDLKAGTLIIDTSKGNSKEIKSGTLIIDTSKGNSKATKSEKKKAEEATNKMKNLKLNSKSSKKKKTVNLAIVIPQVDGGPHMSDSSSDDEEDDDDPLSRMVNRIDDKGEEEGEDDEGDEDPLNSDDDQSDDEDLDTLFEATNIIVNRARNKWKFTLKDGIMHLEGKDFCFQKCTGEAEW</sequence>
<evidence type="ECO:0000313" key="2">
    <source>
        <dbReference type="WBParaSite" id="ES5_v2.g7266.t1"/>
    </source>
</evidence>
<protein>
    <submittedName>
        <fullName evidence="2">Transcription initiation factor IIA subunit 1</fullName>
    </submittedName>
</protein>
<dbReference type="WBParaSite" id="ES5_v2.g7266.t1">
    <property type="protein sequence ID" value="ES5_v2.g7266.t1"/>
    <property type="gene ID" value="ES5_v2.g7266"/>
</dbReference>
<proteinExistence type="predicted"/>
<organism evidence="1 2">
    <name type="scientific">Panagrolaimus sp. ES5</name>
    <dbReference type="NCBI Taxonomy" id="591445"/>
    <lineage>
        <taxon>Eukaryota</taxon>
        <taxon>Metazoa</taxon>
        <taxon>Ecdysozoa</taxon>
        <taxon>Nematoda</taxon>
        <taxon>Chromadorea</taxon>
        <taxon>Rhabditida</taxon>
        <taxon>Tylenchina</taxon>
        <taxon>Panagrolaimomorpha</taxon>
        <taxon>Panagrolaimoidea</taxon>
        <taxon>Panagrolaimidae</taxon>
        <taxon>Panagrolaimus</taxon>
    </lineage>
</organism>
<accession>A0AC34GRU4</accession>
<reference evidence="2" key="1">
    <citation type="submission" date="2022-11" db="UniProtKB">
        <authorList>
            <consortium name="WormBaseParasite"/>
        </authorList>
    </citation>
    <scope>IDENTIFICATION</scope>
</reference>
<evidence type="ECO:0000313" key="1">
    <source>
        <dbReference type="Proteomes" id="UP000887579"/>
    </source>
</evidence>
<dbReference type="Proteomes" id="UP000887579">
    <property type="component" value="Unplaced"/>
</dbReference>